<dbReference type="Proteomes" id="UP001601442">
    <property type="component" value="Unassembled WGS sequence"/>
</dbReference>
<dbReference type="RefSeq" id="WP_387392078.1">
    <property type="nucleotide sequence ID" value="NZ_JBIAMT010000002.1"/>
</dbReference>
<reference evidence="1 2" key="1">
    <citation type="submission" date="2024-10" db="EMBL/GenBank/DDBJ databases">
        <title>The Natural Products Discovery Center: Release of the First 8490 Sequenced Strains for Exploring Actinobacteria Biosynthetic Diversity.</title>
        <authorList>
            <person name="Kalkreuter E."/>
            <person name="Kautsar S.A."/>
            <person name="Yang D."/>
            <person name="Bader C.D."/>
            <person name="Teijaro C.N."/>
            <person name="Fluegel L."/>
            <person name="Davis C.M."/>
            <person name="Simpson J.R."/>
            <person name="Lauterbach L."/>
            <person name="Steele A.D."/>
            <person name="Gui C."/>
            <person name="Meng S."/>
            <person name="Li G."/>
            <person name="Viehrig K."/>
            <person name="Ye F."/>
            <person name="Su P."/>
            <person name="Kiefer A.F."/>
            <person name="Nichols A."/>
            <person name="Cepeda A.J."/>
            <person name="Yan W."/>
            <person name="Fan B."/>
            <person name="Jiang Y."/>
            <person name="Adhikari A."/>
            <person name="Zheng C.-J."/>
            <person name="Schuster L."/>
            <person name="Cowan T.M."/>
            <person name="Smanski M.J."/>
            <person name="Chevrette M.G."/>
            <person name="De Carvalho L.P.S."/>
            <person name="Shen B."/>
        </authorList>
    </citation>
    <scope>NUCLEOTIDE SEQUENCE [LARGE SCALE GENOMIC DNA]</scope>
    <source>
        <strain evidence="1 2">NPDC004119</strain>
    </source>
</reference>
<sequence length="61" mass="7103">MRLRPSASASRRIRFVRPDVVFDAASRRTPARRPPQGILDLQRLEQIEFEIVAELNALPYR</sequence>
<gene>
    <name evidence="1" type="ORF">ACFYU5_09230</name>
</gene>
<accession>A0ABW6NZG7</accession>
<protein>
    <submittedName>
        <fullName evidence="1">Uncharacterized protein</fullName>
    </submittedName>
</protein>
<keyword evidence="2" id="KW-1185">Reference proteome</keyword>
<name>A0ABW6NZG7_9NOCA</name>
<evidence type="ECO:0000313" key="1">
    <source>
        <dbReference type="EMBL" id="MFF0496572.1"/>
    </source>
</evidence>
<proteinExistence type="predicted"/>
<organism evidence="1 2">
    <name type="scientific">Nocardia aobensis</name>
    <dbReference type="NCBI Taxonomy" id="257277"/>
    <lineage>
        <taxon>Bacteria</taxon>
        <taxon>Bacillati</taxon>
        <taxon>Actinomycetota</taxon>
        <taxon>Actinomycetes</taxon>
        <taxon>Mycobacteriales</taxon>
        <taxon>Nocardiaceae</taxon>
        <taxon>Nocardia</taxon>
    </lineage>
</organism>
<dbReference type="EMBL" id="JBIAMT010000002">
    <property type="protein sequence ID" value="MFF0496572.1"/>
    <property type="molecule type" value="Genomic_DNA"/>
</dbReference>
<evidence type="ECO:0000313" key="2">
    <source>
        <dbReference type="Proteomes" id="UP001601442"/>
    </source>
</evidence>
<comment type="caution">
    <text evidence="1">The sequence shown here is derived from an EMBL/GenBank/DDBJ whole genome shotgun (WGS) entry which is preliminary data.</text>
</comment>